<dbReference type="AlphaFoldDB" id="A0A6B8M4R2"/>
<dbReference type="Proteomes" id="UP000422569">
    <property type="component" value="Chromosome"/>
</dbReference>
<keyword evidence="2" id="KW-1185">Reference proteome</keyword>
<dbReference type="KEGG" id="mpar:F7D14_01690"/>
<dbReference type="Pfam" id="PF11367">
    <property type="entry name" value="Tail_completion_gp17"/>
    <property type="match status" value="1"/>
</dbReference>
<reference evidence="1 2" key="1">
    <citation type="submission" date="2019-09" db="EMBL/GenBank/DDBJ databases">
        <title>Isolation and complete genome sequencing of Methylocystis species.</title>
        <authorList>
            <person name="Rumah B.L."/>
            <person name="Stead C.E."/>
            <person name="Stevens B.C."/>
            <person name="Minton N.P."/>
            <person name="Grosse-Honebrink A."/>
            <person name="Zhang Y."/>
        </authorList>
    </citation>
    <scope>NUCLEOTIDE SEQUENCE [LARGE SCALE GENOMIC DNA]</scope>
    <source>
        <strain evidence="1 2">BRCS2</strain>
    </source>
</reference>
<dbReference type="Gene3D" id="3.30.2000.30">
    <property type="match status" value="1"/>
</dbReference>
<name>A0A6B8M4R2_9HYPH</name>
<dbReference type="InterPro" id="IPR021508">
    <property type="entry name" value="Gp17-like"/>
</dbReference>
<sequence>MTSSPVIALRKAVKTHLLADAGIVAALGGAKIFDEAPRNGDPPYILFADAQMRDWSAQASRGAEQIMALAVLSTQRGLGVALNLAQMVVDRLDEAPLALDGHTLIDLRFVSLDTRRDQSGRFARVTMLFRATTEFL</sequence>
<gene>
    <name evidence="1" type="ORF">F7D14_01690</name>
</gene>
<proteinExistence type="predicted"/>
<evidence type="ECO:0000313" key="1">
    <source>
        <dbReference type="EMBL" id="QGM96323.1"/>
    </source>
</evidence>
<protein>
    <submittedName>
        <fullName evidence="1">DUF3168 domain-containing protein</fullName>
    </submittedName>
</protein>
<dbReference type="InterPro" id="IPR053745">
    <property type="entry name" value="Viral_Tail_Comp_sf"/>
</dbReference>
<dbReference type="RefSeq" id="WP_016918771.1">
    <property type="nucleotide sequence ID" value="NZ_CP044331.1"/>
</dbReference>
<dbReference type="EMBL" id="CP044331">
    <property type="protein sequence ID" value="QGM96323.1"/>
    <property type="molecule type" value="Genomic_DNA"/>
</dbReference>
<organism evidence="1 2">
    <name type="scientific">Methylocystis parvus</name>
    <dbReference type="NCBI Taxonomy" id="134"/>
    <lineage>
        <taxon>Bacteria</taxon>
        <taxon>Pseudomonadati</taxon>
        <taxon>Pseudomonadota</taxon>
        <taxon>Alphaproteobacteria</taxon>
        <taxon>Hyphomicrobiales</taxon>
        <taxon>Methylocystaceae</taxon>
        <taxon>Methylocystis</taxon>
    </lineage>
</organism>
<evidence type="ECO:0000313" key="2">
    <source>
        <dbReference type="Proteomes" id="UP000422569"/>
    </source>
</evidence>
<accession>A0A6B8M4R2</accession>